<dbReference type="EMBL" id="JBHULC010000018">
    <property type="protein sequence ID" value="MFD2522399.1"/>
    <property type="molecule type" value="Genomic_DNA"/>
</dbReference>
<keyword evidence="2" id="KW-0238">DNA-binding</keyword>
<evidence type="ECO:0000256" key="2">
    <source>
        <dbReference type="ARBA" id="ARBA00023125"/>
    </source>
</evidence>
<dbReference type="Pfam" id="PF12833">
    <property type="entry name" value="HTH_18"/>
    <property type="match status" value="1"/>
</dbReference>
<evidence type="ECO:0000313" key="5">
    <source>
        <dbReference type="EMBL" id="MFD2522399.1"/>
    </source>
</evidence>
<dbReference type="PROSITE" id="PS01124">
    <property type="entry name" value="HTH_ARAC_FAMILY_2"/>
    <property type="match status" value="1"/>
</dbReference>
<feature type="domain" description="HTH araC/xylS-type" evidence="4">
    <location>
        <begin position="203"/>
        <end position="301"/>
    </location>
</feature>
<dbReference type="Gene3D" id="1.10.10.60">
    <property type="entry name" value="Homeodomain-like"/>
    <property type="match status" value="1"/>
</dbReference>
<keyword evidence="3" id="KW-0804">Transcription</keyword>
<keyword evidence="1" id="KW-0805">Transcription regulation</keyword>
<dbReference type="PRINTS" id="PR00032">
    <property type="entry name" value="HTHARAC"/>
</dbReference>
<comment type="caution">
    <text evidence="5">The sequence shown here is derived from an EMBL/GenBank/DDBJ whole genome shotgun (WGS) entry which is preliminary data.</text>
</comment>
<dbReference type="SUPFAM" id="SSF51182">
    <property type="entry name" value="RmlC-like cupins"/>
    <property type="match status" value="1"/>
</dbReference>
<dbReference type="RefSeq" id="WP_340234680.1">
    <property type="nucleotide sequence ID" value="NZ_JBBEWC010000002.1"/>
</dbReference>
<organism evidence="5 6">
    <name type="scientific">Emticicia soli</name>
    <dbReference type="NCBI Taxonomy" id="2027878"/>
    <lineage>
        <taxon>Bacteria</taxon>
        <taxon>Pseudomonadati</taxon>
        <taxon>Bacteroidota</taxon>
        <taxon>Cytophagia</taxon>
        <taxon>Cytophagales</taxon>
        <taxon>Leadbetterellaceae</taxon>
        <taxon>Emticicia</taxon>
    </lineage>
</organism>
<dbReference type="PANTHER" id="PTHR43280:SF32">
    <property type="entry name" value="TRANSCRIPTIONAL REGULATORY PROTEIN"/>
    <property type="match status" value="1"/>
</dbReference>
<dbReference type="InterPro" id="IPR020449">
    <property type="entry name" value="Tscrpt_reg_AraC-type_HTH"/>
</dbReference>
<evidence type="ECO:0000313" key="6">
    <source>
        <dbReference type="Proteomes" id="UP001597510"/>
    </source>
</evidence>
<dbReference type="InterPro" id="IPR009057">
    <property type="entry name" value="Homeodomain-like_sf"/>
</dbReference>
<evidence type="ECO:0000256" key="1">
    <source>
        <dbReference type="ARBA" id="ARBA00023015"/>
    </source>
</evidence>
<name>A0ABW5JA07_9BACT</name>
<dbReference type="InterPro" id="IPR014710">
    <property type="entry name" value="RmlC-like_jellyroll"/>
</dbReference>
<proteinExistence type="predicted"/>
<keyword evidence="6" id="KW-1185">Reference proteome</keyword>
<dbReference type="Proteomes" id="UP001597510">
    <property type="component" value="Unassembled WGS sequence"/>
</dbReference>
<reference evidence="6" key="1">
    <citation type="journal article" date="2019" name="Int. J. Syst. Evol. Microbiol.">
        <title>The Global Catalogue of Microorganisms (GCM) 10K type strain sequencing project: providing services to taxonomists for standard genome sequencing and annotation.</title>
        <authorList>
            <consortium name="The Broad Institute Genomics Platform"/>
            <consortium name="The Broad Institute Genome Sequencing Center for Infectious Disease"/>
            <person name="Wu L."/>
            <person name="Ma J."/>
        </authorList>
    </citation>
    <scope>NUCLEOTIDE SEQUENCE [LARGE SCALE GENOMIC DNA]</scope>
    <source>
        <strain evidence="6">KCTC 52344</strain>
    </source>
</reference>
<sequence length="308" mass="35297">MSKKHQIKTYKADAYRSNFINSEDRLKAILKADPDKFFIVKVEDLIRLMKLPVPPAKTNTHSFIYLTEGEAIMRIGSETHRIVKDECLIVAAGQVFSFDNVDINKGFLLNFHDDALIGKLAKNDLVKDFEFLKLWAEPKVSLDTQTSVFLKQLLQRLLFEYEANGLQNREIIQSYLIAVLCEVNGVYKAIADNKHLKAADISNRFRELLFTHIKTRHLVRDYAELLNITANHLNKSVKAVTGKSPTKWIDEAIVLEAKVLLYQSKLSISEIATEVGLLDQSYFSRLFKKYEGTTPLQFRKSIENTMPL</sequence>
<evidence type="ECO:0000259" key="4">
    <source>
        <dbReference type="PROSITE" id="PS01124"/>
    </source>
</evidence>
<dbReference type="Gene3D" id="2.60.120.10">
    <property type="entry name" value="Jelly Rolls"/>
    <property type="match status" value="1"/>
</dbReference>
<evidence type="ECO:0000256" key="3">
    <source>
        <dbReference type="ARBA" id="ARBA00023163"/>
    </source>
</evidence>
<gene>
    <name evidence="5" type="ORF">ACFSR2_15990</name>
</gene>
<dbReference type="InterPro" id="IPR018060">
    <property type="entry name" value="HTH_AraC"/>
</dbReference>
<accession>A0ABW5JA07</accession>
<dbReference type="InterPro" id="IPR011051">
    <property type="entry name" value="RmlC_Cupin_sf"/>
</dbReference>
<dbReference type="PANTHER" id="PTHR43280">
    <property type="entry name" value="ARAC-FAMILY TRANSCRIPTIONAL REGULATOR"/>
    <property type="match status" value="1"/>
</dbReference>
<dbReference type="SUPFAM" id="SSF46689">
    <property type="entry name" value="Homeodomain-like"/>
    <property type="match status" value="1"/>
</dbReference>
<protein>
    <submittedName>
        <fullName evidence="5">Helix-turn-helix domain-containing protein</fullName>
    </submittedName>
</protein>
<dbReference type="SMART" id="SM00342">
    <property type="entry name" value="HTH_ARAC"/>
    <property type="match status" value="1"/>
</dbReference>